<dbReference type="KEGG" id="saga:M5M_03330"/>
<evidence type="ECO:0000313" key="1">
    <source>
        <dbReference type="EMBL" id="AFU97877.1"/>
    </source>
</evidence>
<organism evidence="1 2">
    <name type="scientific">Simiduia agarivorans (strain DSM 21679 / JCM 13881 / BCRC 17597 / SA1)</name>
    <dbReference type="NCBI Taxonomy" id="1117647"/>
    <lineage>
        <taxon>Bacteria</taxon>
        <taxon>Pseudomonadati</taxon>
        <taxon>Pseudomonadota</taxon>
        <taxon>Gammaproteobacteria</taxon>
        <taxon>Cellvibrionales</taxon>
        <taxon>Cellvibrionaceae</taxon>
        <taxon>Simiduia</taxon>
    </lineage>
</organism>
<dbReference type="OrthoDB" id="6367393at2"/>
<protein>
    <recommendedName>
        <fullName evidence="3">DUF4845 domain-containing protein</fullName>
    </recommendedName>
</protein>
<dbReference type="STRING" id="1117647.M5M_03330"/>
<accession>K4KVA0</accession>
<proteinExistence type="predicted"/>
<gene>
    <name evidence="1" type="ordered locus">M5M_03330</name>
</gene>
<sequence length="141" mass="16292">MMFRKQAGISTLNLLIVLVVSGFFLLLAFKLIPAYAENRYIQSALQSLRDRDKPVSQMTAAEIRKHLTSFYTINGVRIPEANNIVIESERNRSIITINYQLTIPLFYNISVLLDFQNYMDTTKPEECCKPPKDYRPKADKK</sequence>
<dbReference type="RefSeq" id="WP_015046050.1">
    <property type="nucleotide sequence ID" value="NC_018868.3"/>
</dbReference>
<dbReference type="eggNOG" id="COG4969">
    <property type="taxonomic scope" value="Bacteria"/>
</dbReference>
<dbReference type="Proteomes" id="UP000000466">
    <property type="component" value="Chromosome"/>
</dbReference>
<dbReference type="EMBL" id="CP003746">
    <property type="protein sequence ID" value="AFU97877.1"/>
    <property type="molecule type" value="Genomic_DNA"/>
</dbReference>
<dbReference type="HOGENOM" id="CLU_149778_1_0_6"/>
<evidence type="ECO:0000313" key="2">
    <source>
        <dbReference type="Proteomes" id="UP000000466"/>
    </source>
</evidence>
<evidence type="ECO:0008006" key="3">
    <source>
        <dbReference type="Google" id="ProtNLM"/>
    </source>
</evidence>
<keyword evidence="2" id="KW-1185">Reference proteome</keyword>
<dbReference type="AlphaFoldDB" id="K4KVA0"/>
<dbReference type="Pfam" id="PF16137">
    <property type="entry name" value="DUF4845"/>
    <property type="match status" value="1"/>
</dbReference>
<dbReference type="InterPro" id="IPR032314">
    <property type="entry name" value="DUF4845"/>
</dbReference>
<reference evidence="1 2" key="1">
    <citation type="journal article" date="2013" name="Genome Announc.">
        <title>Complete genome sequence of Simiduia agarivorans SA1(T), a marine bacterium able to degrade a variety of polysaccharides.</title>
        <authorList>
            <person name="Lin S.Y."/>
            <person name="Shieh W.Y."/>
            <person name="Chen J.S."/>
            <person name="Tang S.L."/>
        </authorList>
    </citation>
    <scope>NUCLEOTIDE SEQUENCE [LARGE SCALE GENOMIC DNA]</scope>
    <source>
        <strain evidence="2">DSM 21679 / JCM 13881 / BCRC 17597 / SA1</strain>
    </source>
</reference>
<name>K4KVA0_SIMAS</name>